<dbReference type="EMBL" id="BNJK01000001">
    <property type="protein sequence ID" value="GHO96333.1"/>
    <property type="molecule type" value="Genomic_DNA"/>
</dbReference>
<dbReference type="Pfam" id="PF24684">
    <property type="entry name" value="Vgb_lyase"/>
    <property type="match status" value="1"/>
</dbReference>
<dbReference type="RefSeq" id="WP_220206970.1">
    <property type="nucleotide sequence ID" value="NZ_BNJK01000001.1"/>
</dbReference>
<dbReference type="InterPro" id="IPR015943">
    <property type="entry name" value="WD40/YVTN_repeat-like_dom_sf"/>
</dbReference>
<dbReference type="Proteomes" id="UP000597444">
    <property type="component" value="Unassembled WGS sequence"/>
</dbReference>
<gene>
    <name evidence="1" type="ORF">KSF_063810</name>
</gene>
<reference evidence="1" key="1">
    <citation type="submission" date="2020-10" db="EMBL/GenBank/DDBJ databases">
        <title>Taxonomic study of unclassified bacteria belonging to the class Ktedonobacteria.</title>
        <authorList>
            <person name="Yabe S."/>
            <person name="Wang C.M."/>
            <person name="Zheng Y."/>
            <person name="Sakai Y."/>
            <person name="Cavaletti L."/>
            <person name="Monciardini P."/>
            <person name="Donadio S."/>
        </authorList>
    </citation>
    <scope>NUCLEOTIDE SEQUENCE</scope>
    <source>
        <strain evidence="1">ID150040</strain>
    </source>
</reference>
<evidence type="ECO:0000313" key="1">
    <source>
        <dbReference type="EMBL" id="GHO96333.1"/>
    </source>
</evidence>
<dbReference type="Gene3D" id="2.130.10.10">
    <property type="entry name" value="YVTN repeat-like/Quinoprotein amine dehydrogenase"/>
    <property type="match status" value="2"/>
</dbReference>
<evidence type="ECO:0000313" key="2">
    <source>
        <dbReference type="Proteomes" id="UP000597444"/>
    </source>
</evidence>
<name>A0A8J3ILX2_9CHLR</name>
<comment type="caution">
    <text evidence="1">The sequence shown here is derived from an EMBL/GenBank/DDBJ whole genome shotgun (WGS) entry which is preliminary data.</text>
</comment>
<protein>
    <submittedName>
        <fullName evidence="1">Uncharacterized protein</fullName>
    </submittedName>
</protein>
<dbReference type="AlphaFoldDB" id="A0A8J3ILX2"/>
<organism evidence="1 2">
    <name type="scientific">Reticulibacter mediterranei</name>
    <dbReference type="NCBI Taxonomy" id="2778369"/>
    <lineage>
        <taxon>Bacteria</taxon>
        <taxon>Bacillati</taxon>
        <taxon>Chloroflexota</taxon>
        <taxon>Ktedonobacteria</taxon>
        <taxon>Ktedonobacterales</taxon>
        <taxon>Reticulibacteraceae</taxon>
        <taxon>Reticulibacter</taxon>
    </lineage>
</organism>
<proteinExistence type="predicted"/>
<dbReference type="SUPFAM" id="SSF101898">
    <property type="entry name" value="NHL repeat"/>
    <property type="match status" value="1"/>
</dbReference>
<sequence length="405" mass="43632">MQNDLNNMYISRRKILSGLLATGAGLSIDFATALSTFAQTVPPQNLKATIKTSQVAIKKQWLTSKKGKAALKSYPLKMNTQAAPMSANAQAAFSRYPVKTTSNPGLFGLAKGDTGSDFWFTESSANRIGKITTQGTITEYLLPLEGYSPNRGIANGPGDAIWFGYDPLTDQTPFFAPFYIGYIVGGSGKVTLYELPNNLVVFIAIGPLVRGSDDTLWFGNGTTTGGTLGRMTPDGHLTMYTLGSVYGGPYSLALGPDEALWFDVVGANGNQNGIGRFTTSGDYTFYAVPEILNSDVIAGTENDVWFSLGASSNNSIGRITTSGQLTRYYLPNHVVPNQLARLSNGAIAFSSINPTAQIGILTQKGDVQLFKMPESSIVNDMIYAGWTNEVWFTIPEAIYKFRVTS</sequence>
<keyword evidence="2" id="KW-1185">Reference proteome</keyword>
<accession>A0A8J3ILX2</accession>